<feature type="compositionally biased region" description="Low complexity" evidence="1">
    <location>
        <begin position="96"/>
        <end position="107"/>
    </location>
</feature>
<dbReference type="AlphaFoldDB" id="A0AAV7W8R9"/>
<evidence type="ECO:0000313" key="2">
    <source>
        <dbReference type="EMBL" id="KAJ1208982.1"/>
    </source>
</evidence>
<reference evidence="2" key="1">
    <citation type="journal article" date="2022" name="bioRxiv">
        <title>Sequencing and chromosome-scale assembly of the giantPleurodeles waltlgenome.</title>
        <authorList>
            <person name="Brown T."/>
            <person name="Elewa A."/>
            <person name="Iarovenko S."/>
            <person name="Subramanian E."/>
            <person name="Araus A.J."/>
            <person name="Petzold A."/>
            <person name="Susuki M."/>
            <person name="Suzuki K.-i.T."/>
            <person name="Hayashi T."/>
            <person name="Toyoda A."/>
            <person name="Oliveira C."/>
            <person name="Osipova E."/>
            <person name="Leigh N.D."/>
            <person name="Simon A."/>
            <person name="Yun M.H."/>
        </authorList>
    </citation>
    <scope>NUCLEOTIDE SEQUENCE</scope>
    <source>
        <strain evidence="2">20211129_DDA</strain>
        <tissue evidence="2">Liver</tissue>
    </source>
</reference>
<comment type="caution">
    <text evidence="2">The sequence shown here is derived from an EMBL/GenBank/DDBJ whole genome shotgun (WGS) entry which is preliminary data.</text>
</comment>
<dbReference type="EMBL" id="JANPWB010000002">
    <property type="protein sequence ID" value="KAJ1208982.1"/>
    <property type="molecule type" value="Genomic_DNA"/>
</dbReference>
<name>A0AAV7W8R9_PLEWA</name>
<evidence type="ECO:0000313" key="3">
    <source>
        <dbReference type="Proteomes" id="UP001066276"/>
    </source>
</evidence>
<feature type="region of interest" description="Disordered" evidence="1">
    <location>
        <begin position="125"/>
        <end position="176"/>
    </location>
</feature>
<accession>A0AAV7W8R9</accession>
<feature type="region of interest" description="Disordered" evidence="1">
    <location>
        <begin position="70"/>
        <end position="107"/>
    </location>
</feature>
<organism evidence="2 3">
    <name type="scientific">Pleurodeles waltl</name>
    <name type="common">Iberian ribbed newt</name>
    <dbReference type="NCBI Taxonomy" id="8319"/>
    <lineage>
        <taxon>Eukaryota</taxon>
        <taxon>Metazoa</taxon>
        <taxon>Chordata</taxon>
        <taxon>Craniata</taxon>
        <taxon>Vertebrata</taxon>
        <taxon>Euteleostomi</taxon>
        <taxon>Amphibia</taxon>
        <taxon>Batrachia</taxon>
        <taxon>Caudata</taxon>
        <taxon>Salamandroidea</taxon>
        <taxon>Salamandridae</taxon>
        <taxon>Pleurodelinae</taxon>
        <taxon>Pleurodeles</taxon>
    </lineage>
</organism>
<gene>
    <name evidence="2" type="ORF">NDU88_004361</name>
</gene>
<sequence length="176" mass="18221">MPQSCERRSTAGTTTCPVPRATETPETTSGTRISGFPKTLKGTTDSARASALDPSVICRLEARAQTAPAQPLDWCDIRGGGGTRGSRQGTAEEPRGSQAGSAAWAGGPWLPLETGAAFRTMGLAETVSGPRRSGHPWATAHGSGGRVPRAAGGVVGREEPTWQEGSRAPACDWARP</sequence>
<evidence type="ECO:0000256" key="1">
    <source>
        <dbReference type="SAM" id="MobiDB-lite"/>
    </source>
</evidence>
<keyword evidence="3" id="KW-1185">Reference proteome</keyword>
<proteinExistence type="predicted"/>
<protein>
    <submittedName>
        <fullName evidence="2">Uncharacterized protein</fullName>
    </submittedName>
</protein>
<dbReference type="Proteomes" id="UP001066276">
    <property type="component" value="Chromosome 1_2"/>
</dbReference>
<feature type="region of interest" description="Disordered" evidence="1">
    <location>
        <begin position="1"/>
        <end position="49"/>
    </location>
</feature>